<dbReference type="Gene3D" id="3.40.50.11780">
    <property type="match status" value="2"/>
</dbReference>
<protein>
    <submittedName>
        <fullName evidence="2">Phage tail sheath protein FI</fullName>
    </submittedName>
</protein>
<evidence type="ECO:0000313" key="2">
    <source>
        <dbReference type="EMBL" id="TDP85776.1"/>
    </source>
</evidence>
<name>A0A4R6RJG5_9BURK</name>
<accession>A0A4R6RJG5</accession>
<organism evidence="2 3">
    <name type="scientific">Aquabacterium commune</name>
    <dbReference type="NCBI Taxonomy" id="70586"/>
    <lineage>
        <taxon>Bacteria</taxon>
        <taxon>Pseudomonadati</taxon>
        <taxon>Pseudomonadota</taxon>
        <taxon>Betaproteobacteria</taxon>
        <taxon>Burkholderiales</taxon>
        <taxon>Aquabacterium</taxon>
    </lineage>
</organism>
<proteinExistence type="predicted"/>
<sequence>MSILLSPGSQRRLPGVRFDVPAPALRDVLPRMDIACFVGFAANGPVDVPVAVESLAAFEAVFGAELTLLHDAQGQPVRALLHPSVRQFFSQGGRRAWVIRVMGAGSVTTRFPVPRMLSLGRSDAASAWHIEPAFLQARSPGDWADALRVRCDTVVTPLSVTPLKLLGDDLTLQAHGPAALGVVVGDVLRLPVAEGEWVFGRVAQADAARNDADGRLQRVLHLHRMGTLRRWQGQPQASRMHWQELGVRAQQLVQRHADVAEAAWLADGRLRWTSHLPRSTQLEVGEPVRLSFQAGEPGAWAVLDAVQASAVAANGTVETQFVARPWRVPGSQARQPLRHWVAQAQGQAQNQGPNTTVQWLRSTLRVAHPDGSEARLDALALSEREEHGDGAQALPTLPDDAAFFAQTQRQGFGAQGSTSVSTSADTPATASALAQRFPLAAPSSAREGLWLPLDALPAAPDDGSAQHSPLANATATDRGLGARGTDLPALLRNGLSRFGWTLFADTALAGIPTDALAEQAEALRLLSRQPRNLHGLHAVLGHTVEALMDEPTLLLVPDAVQPGWERVRQSTPARVIHAATDPTPSTIDGFADCRLRPLAAPTFLPDADPDAQGKHLLHWTAPEPGLRYELEESADADFAVAGQIYAGSDTAFSVIGKPAGLRSYRVRASDGLRTSPWSGRQDVRVGGSPYTVLDGSPADLLAVHRLMLRTAAGRGDVFALLGLPEAHRWPQALSHAQALRSASDTGAATPTTVPPLGAGEARALSHGSLQHAWIYTRRGDASQGAPLIGCPPDGAIAGQLAASALARGAWLAVANQPLKDVVAASLNPGTAERQALLDAQVNPVWLSPVGHVLGSADTLLNDSDWRSVNVRRLMCLLRRVALQRGAAYVFEPNGPALQRTVERAFNALLDGLFQRGAFAGRNVNEAFQVVVGEELNTPQRFDAGQFWVELRVAPALPMRFLTVRLLRSGERVQAREPR</sequence>
<feature type="region of interest" description="Disordered" evidence="1">
    <location>
        <begin position="460"/>
        <end position="481"/>
    </location>
</feature>
<reference evidence="2 3" key="1">
    <citation type="submission" date="2019-03" db="EMBL/GenBank/DDBJ databases">
        <title>Genomic Encyclopedia of Type Strains, Phase IV (KMG-IV): sequencing the most valuable type-strain genomes for metagenomic binning, comparative biology and taxonomic classification.</title>
        <authorList>
            <person name="Goeker M."/>
        </authorList>
    </citation>
    <scope>NUCLEOTIDE SEQUENCE [LARGE SCALE GENOMIC DNA]</scope>
    <source>
        <strain evidence="2 3">DSM 11901</strain>
    </source>
</reference>
<evidence type="ECO:0000256" key="1">
    <source>
        <dbReference type="SAM" id="MobiDB-lite"/>
    </source>
</evidence>
<dbReference type="OrthoDB" id="9767864at2"/>
<keyword evidence="3" id="KW-1185">Reference proteome</keyword>
<dbReference type="InterPro" id="IPR052042">
    <property type="entry name" value="Tail_sheath_structural"/>
</dbReference>
<dbReference type="RefSeq" id="WP_133606720.1">
    <property type="nucleotide sequence ID" value="NZ_SNXW01000002.1"/>
</dbReference>
<dbReference type="AlphaFoldDB" id="A0A4R6RJG5"/>
<evidence type="ECO:0000313" key="3">
    <source>
        <dbReference type="Proteomes" id="UP000294593"/>
    </source>
</evidence>
<dbReference type="PANTHER" id="PTHR35861:SF1">
    <property type="entry name" value="PHAGE TAIL SHEATH PROTEIN"/>
    <property type="match status" value="1"/>
</dbReference>
<dbReference type="PANTHER" id="PTHR35861">
    <property type="match status" value="1"/>
</dbReference>
<dbReference type="EMBL" id="SNXW01000002">
    <property type="protein sequence ID" value="TDP85776.1"/>
    <property type="molecule type" value="Genomic_DNA"/>
</dbReference>
<comment type="caution">
    <text evidence="2">The sequence shown here is derived from an EMBL/GenBank/DDBJ whole genome shotgun (WGS) entry which is preliminary data.</text>
</comment>
<feature type="compositionally biased region" description="Polar residues" evidence="1">
    <location>
        <begin position="465"/>
        <end position="475"/>
    </location>
</feature>
<dbReference type="Proteomes" id="UP000294593">
    <property type="component" value="Unassembled WGS sequence"/>
</dbReference>
<gene>
    <name evidence="2" type="ORF">EV672_102125</name>
</gene>